<sequence length="357" mass="41478">MAANDVIRLSMQRCILDISSELAEILSTELLKKKRCWVRKWLSSTLLRELATEDLSEYRNYMRMSKDQFDILLDQISPRITKNDTIMRTAIPNRIKLEITLSYFATGNSFRSLQRFFRVSRSAISKFIPEVCDAICESLKEYIKVRPRFSLPTSPSNVRYDKLLTIPLNIVDLLSLGPRFSLPTSPSNVRYDKLLADIEFILNSVEVTERDILRSNFVYYITEYMKSDTNCKLVGDVRKFLREHSNVIISRTDITNSTVCMYFDECNHKMLELLQDVDVYKILKNDPTTTYERKSNQFIKDLKNLGYIDEQTSPIVALLLLVYMVLLKLTKQVTLYAPLLVVPEAIANILPNFLLIY</sequence>
<keyword evidence="2" id="KW-1185">Reference proteome</keyword>
<comment type="caution">
    <text evidence="1">The sequence shown here is derived from an EMBL/GenBank/DDBJ whole genome shotgun (WGS) entry which is preliminary data.</text>
</comment>
<dbReference type="AlphaFoldDB" id="A0AAW1KKB8"/>
<reference evidence="1 2" key="1">
    <citation type="journal article" date="2024" name="BMC Genomics">
        <title>De novo assembly and annotation of Popillia japonica's genome with initial clues to its potential as an invasive pest.</title>
        <authorList>
            <person name="Cucini C."/>
            <person name="Boschi S."/>
            <person name="Funari R."/>
            <person name="Cardaioli E."/>
            <person name="Iannotti N."/>
            <person name="Marturano G."/>
            <person name="Paoli F."/>
            <person name="Bruttini M."/>
            <person name="Carapelli A."/>
            <person name="Frati F."/>
            <person name="Nardi F."/>
        </authorList>
    </citation>
    <scope>NUCLEOTIDE SEQUENCE [LARGE SCALE GENOMIC DNA]</scope>
    <source>
        <strain evidence="1">DMR45628</strain>
    </source>
</reference>
<name>A0AAW1KKB8_POPJA</name>
<dbReference type="Proteomes" id="UP001458880">
    <property type="component" value="Unassembled WGS sequence"/>
</dbReference>
<proteinExistence type="predicted"/>
<protein>
    <submittedName>
        <fullName evidence="1">Uncharacterized protein</fullName>
    </submittedName>
</protein>
<evidence type="ECO:0000313" key="1">
    <source>
        <dbReference type="EMBL" id="KAK9719473.1"/>
    </source>
</evidence>
<evidence type="ECO:0000313" key="2">
    <source>
        <dbReference type="Proteomes" id="UP001458880"/>
    </source>
</evidence>
<accession>A0AAW1KKB8</accession>
<organism evidence="1 2">
    <name type="scientific">Popillia japonica</name>
    <name type="common">Japanese beetle</name>
    <dbReference type="NCBI Taxonomy" id="7064"/>
    <lineage>
        <taxon>Eukaryota</taxon>
        <taxon>Metazoa</taxon>
        <taxon>Ecdysozoa</taxon>
        <taxon>Arthropoda</taxon>
        <taxon>Hexapoda</taxon>
        <taxon>Insecta</taxon>
        <taxon>Pterygota</taxon>
        <taxon>Neoptera</taxon>
        <taxon>Endopterygota</taxon>
        <taxon>Coleoptera</taxon>
        <taxon>Polyphaga</taxon>
        <taxon>Scarabaeiformia</taxon>
        <taxon>Scarabaeidae</taxon>
        <taxon>Rutelinae</taxon>
        <taxon>Popillia</taxon>
    </lineage>
</organism>
<dbReference type="EMBL" id="JASPKY010000219">
    <property type="protein sequence ID" value="KAK9719473.1"/>
    <property type="molecule type" value="Genomic_DNA"/>
</dbReference>
<gene>
    <name evidence="1" type="ORF">QE152_g22649</name>
</gene>